<accession>A0A919PUE5</accession>
<feature type="region of interest" description="Disordered" evidence="1">
    <location>
        <begin position="11"/>
        <end position="63"/>
    </location>
</feature>
<dbReference type="Proteomes" id="UP000660611">
    <property type="component" value="Unassembled WGS sequence"/>
</dbReference>
<reference evidence="2" key="1">
    <citation type="submission" date="2021-01" db="EMBL/GenBank/DDBJ databases">
        <title>Whole genome shotgun sequence of Dactylosporangium siamense NBRC 106093.</title>
        <authorList>
            <person name="Komaki H."/>
            <person name="Tamura T."/>
        </authorList>
    </citation>
    <scope>NUCLEOTIDE SEQUENCE</scope>
    <source>
        <strain evidence="2">NBRC 106093</strain>
    </source>
</reference>
<name>A0A919PUE5_9ACTN</name>
<protein>
    <submittedName>
        <fullName evidence="2">Uncharacterized protein</fullName>
    </submittedName>
</protein>
<evidence type="ECO:0000256" key="1">
    <source>
        <dbReference type="SAM" id="MobiDB-lite"/>
    </source>
</evidence>
<evidence type="ECO:0000313" key="3">
    <source>
        <dbReference type="Proteomes" id="UP000660611"/>
    </source>
</evidence>
<gene>
    <name evidence="2" type="ORF">Dsi01nite_079480</name>
</gene>
<dbReference type="AlphaFoldDB" id="A0A919PUE5"/>
<dbReference type="EMBL" id="BONQ01000126">
    <property type="protein sequence ID" value="GIG49907.1"/>
    <property type="molecule type" value="Genomic_DNA"/>
</dbReference>
<proteinExistence type="predicted"/>
<sequence>MAPANCCFAERADPGTSAVPIPAADTAKAPPTSIDRRDVSRRNIHPPPGGPRGQGGSPLPVTADVDIDFCRSNANLCTG</sequence>
<keyword evidence="3" id="KW-1185">Reference proteome</keyword>
<organism evidence="2 3">
    <name type="scientific">Dactylosporangium siamense</name>
    <dbReference type="NCBI Taxonomy" id="685454"/>
    <lineage>
        <taxon>Bacteria</taxon>
        <taxon>Bacillati</taxon>
        <taxon>Actinomycetota</taxon>
        <taxon>Actinomycetes</taxon>
        <taxon>Micromonosporales</taxon>
        <taxon>Micromonosporaceae</taxon>
        <taxon>Dactylosporangium</taxon>
    </lineage>
</organism>
<comment type="caution">
    <text evidence="2">The sequence shown here is derived from an EMBL/GenBank/DDBJ whole genome shotgun (WGS) entry which is preliminary data.</text>
</comment>
<evidence type="ECO:0000313" key="2">
    <source>
        <dbReference type="EMBL" id="GIG49907.1"/>
    </source>
</evidence>